<name>A0A197JJJ9_9FUNG</name>
<feature type="region of interest" description="Disordered" evidence="1">
    <location>
        <begin position="97"/>
        <end position="129"/>
    </location>
</feature>
<evidence type="ECO:0000256" key="2">
    <source>
        <dbReference type="SAM" id="Phobius"/>
    </source>
</evidence>
<keyword evidence="4" id="KW-1185">Reference proteome</keyword>
<reference evidence="3 4" key="1">
    <citation type="submission" date="2016-05" db="EMBL/GenBank/DDBJ databases">
        <title>Genome sequencing reveals origins of a unique bacterial endosymbiosis in the earliest lineages of terrestrial Fungi.</title>
        <authorList>
            <consortium name="DOE Joint Genome Institute"/>
            <person name="Uehling J."/>
            <person name="Gryganskyi A."/>
            <person name="Hameed K."/>
            <person name="Tschaplinski T."/>
            <person name="Misztal P."/>
            <person name="Wu S."/>
            <person name="Desiro A."/>
            <person name="Vande Pol N."/>
            <person name="Du Z.-Y."/>
            <person name="Zienkiewicz A."/>
            <person name="Zienkiewicz K."/>
            <person name="Morin E."/>
            <person name="Tisserant E."/>
            <person name="Splivallo R."/>
            <person name="Hainaut M."/>
            <person name="Henrissat B."/>
            <person name="Ohm R."/>
            <person name="Kuo A."/>
            <person name="Yan J."/>
            <person name="Lipzen A."/>
            <person name="Nolan M."/>
            <person name="Labutti K."/>
            <person name="Barry K."/>
            <person name="Goldstein A."/>
            <person name="Labbe J."/>
            <person name="Schadt C."/>
            <person name="Tuskan G."/>
            <person name="Grigoriev I."/>
            <person name="Martin F."/>
            <person name="Vilgalys R."/>
            <person name="Bonito G."/>
        </authorList>
    </citation>
    <scope>NUCLEOTIDE SEQUENCE [LARGE SCALE GENOMIC DNA]</scope>
    <source>
        <strain evidence="3 4">AG-77</strain>
    </source>
</reference>
<feature type="transmembrane region" description="Helical" evidence="2">
    <location>
        <begin position="28"/>
        <end position="46"/>
    </location>
</feature>
<accession>A0A197JJJ9</accession>
<gene>
    <name evidence="3" type="ORF">K457DRAFT_1636178</name>
</gene>
<evidence type="ECO:0000313" key="3">
    <source>
        <dbReference type="EMBL" id="OAQ25330.1"/>
    </source>
</evidence>
<dbReference type="Proteomes" id="UP000078512">
    <property type="component" value="Unassembled WGS sequence"/>
</dbReference>
<dbReference type="AlphaFoldDB" id="A0A197JJJ9"/>
<feature type="compositionally biased region" description="Basic and acidic residues" evidence="1">
    <location>
        <begin position="115"/>
        <end position="129"/>
    </location>
</feature>
<keyword evidence="2" id="KW-1133">Transmembrane helix</keyword>
<protein>
    <submittedName>
        <fullName evidence="3">Uncharacterized protein</fullName>
    </submittedName>
</protein>
<keyword evidence="2" id="KW-0812">Transmembrane</keyword>
<dbReference type="EMBL" id="KV442080">
    <property type="protein sequence ID" value="OAQ25330.1"/>
    <property type="molecule type" value="Genomic_DNA"/>
</dbReference>
<organism evidence="3 4">
    <name type="scientific">Linnemannia elongata AG-77</name>
    <dbReference type="NCBI Taxonomy" id="1314771"/>
    <lineage>
        <taxon>Eukaryota</taxon>
        <taxon>Fungi</taxon>
        <taxon>Fungi incertae sedis</taxon>
        <taxon>Mucoromycota</taxon>
        <taxon>Mortierellomycotina</taxon>
        <taxon>Mortierellomycetes</taxon>
        <taxon>Mortierellales</taxon>
        <taxon>Mortierellaceae</taxon>
        <taxon>Linnemannia</taxon>
    </lineage>
</organism>
<keyword evidence="2" id="KW-0472">Membrane</keyword>
<sequence length="152" mass="17654">MKKEKRKETTRTLPLEHLLFEGQQASTLISFAVFFYAIALFLPLSACKGAISPYPQGYINFRLPVPACLRTRDIWFRENNVSFTACRGINHLQQDRSGKVWEQSPRRGGGISPRRVSEKRTQDRRRWREGESDDYGQVLVVPTVCRQIRRRG</sequence>
<evidence type="ECO:0000313" key="4">
    <source>
        <dbReference type="Proteomes" id="UP000078512"/>
    </source>
</evidence>
<evidence type="ECO:0000256" key="1">
    <source>
        <dbReference type="SAM" id="MobiDB-lite"/>
    </source>
</evidence>
<proteinExistence type="predicted"/>